<evidence type="ECO:0000313" key="3">
    <source>
        <dbReference type="Proteomes" id="UP001060345"/>
    </source>
</evidence>
<dbReference type="SUPFAM" id="SSF89872">
    <property type="entry name" value="Inhibitor of vertebrate lysozyme, Ivy"/>
    <property type="match status" value="1"/>
</dbReference>
<feature type="signal peptide" evidence="1">
    <location>
        <begin position="1"/>
        <end position="27"/>
    </location>
</feature>
<dbReference type="RefSeq" id="WP_023567992.1">
    <property type="nucleotide sequence ID" value="NZ_CABGYI010000006.1"/>
</dbReference>
<evidence type="ECO:0000256" key="1">
    <source>
        <dbReference type="SAM" id="SignalP"/>
    </source>
</evidence>
<dbReference type="InterPro" id="IPR036501">
    <property type="entry name" value="Inhibitor_vert_lysozyme_sf"/>
</dbReference>
<reference evidence="2" key="1">
    <citation type="submission" date="2022-08" db="EMBL/GenBank/DDBJ databases">
        <title>Genomic characterization and comparative genomic analysis of a strain of klebsiella michiganensis carrying blaKPC-2 isolated from the blood of children with very preterm bloodstream infection.</title>
        <authorList>
            <person name="Zhang N."/>
        </authorList>
    </citation>
    <scope>NUCLEOTIDE SEQUENCE</scope>
    <source>
        <strain evidence="2">BSI-KPN166</strain>
    </source>
</reference>
<dbReference type="Pfam" id="PF08816">
    <property type="entry name" value="Ivy"/>
    <property type="match status" value="1"/>
</dbReference>
<dbReference type="Gene3D" id="3.40.1420.10">
    <property type="entry name" value="Inhibitor of vertebrate lysozyme"/>
    <property type="match status" value="1"/>
</dbReference>
<accession>A0AAX3CPQ6</accession>
<dbReference type="EMBL" id="CP102103">
    <property type="protein sequence ID" value="UWZ73037.1"/>
    <property type="molecule type" value="Genomic_DNA"/>
</dbReference>
<keyword evidence="1" id="KW-0732">Signal</keyword>
<evidence type="ECO:0000313" key="2">
    <source>
        <dbReference type="EMBL" id="UWZ73037.1"/>
    </source>
</evidence>
<protein>
    <submittedName>
        <fullName evidence="2">Inhibitor of vertebrate lysozyme family protein</fullName>
    </submittedName>
</protein>
<dbReference type="Proteomes" id="UP001060345">
    <property type="component" value="Chromosome"/>
</dbReference>
<organism evidence="2 3">
    <name type="scientific">Klebsiella michiganensis</name>
    <dbReference type="NCBI Taxonomy" id="1134687"/>
    <lineage>
        <taxon>Bacteria</taxon>
        <taxon>Pseudomonadati</taxon>
        <taxon>Pseudomonadota</taxon>
        <taxon>Gammaproteobacteria</taxon>
        <taxon>Enterobacterales</taxon>
        <taxon>Enterobacteriaceae</taxon>
        <taxon>Klebsiella/Raoultella group</taxon>
        <taxon>Klebsiella</taxon>
    </lineage>
</organism>
<proteinExistence type="predicted"/>
<dbReference type="AlphaFoldDB" id="A0AAX3CPQ6"/>
<gene>
    <name evidence="2" type="ORF">NP224_22995</name>
</gene>
<feature type="chain" id="PRO_5043533599" evidence="1">
    <location>
        <begin position="28"/>
        <end position="315"/>
    </location>
</feature>
<sequence length="315" mass="34169">MMKRVKLSTCAKWLALGLLVVVNSSYAASRVKTAAQAIQCQPDTQENGYNGTCPYPADLYRADPVWKKDMESALQQAGIRNVLGPDGSLNGPEETLEPVTVGGRQWLQGSLCEQGNCGDHYLRFLYSPGTHQVLGFYVDGQARWVGKPPAEEAKLLRGNADAIAEKTPLPSALPAAPAAPADGAPADTIWTFKGDGGKSLWQVCGGQNSSCTIIANTKYYVAVLNRKSATGCAFGDFYVAARDTASWQQYDTGTCSPDAYIRKGSINNGQYLSVDIGINGVLVKQFPIGYWSMRKEFSGSRRPSWSKVKEKNQQH</sequence>
<name>A0AAX3CPQ6_9ENTR</name>